<name>A0A0C3P273_PISTI</name>
<evidence type="ECO:0000313" key="2">
    <source>
        <dbReference type="EMBL" id="KIO01389.1"/>
    </source>
</evidence>
<evidence type="ECO:0000256" key="1">
    <source>
        <dbReference type="SAM" id="MobiDB-lite"/>
    </source>
</evidence>
<keyword evidence="3" id="KW-1185">Reference proteome</keyword>
<accession>A0A0C3P273</accession>
<feature type="compositionally biased region" description="Polar residues" evidence="1">
    <location>
        <begin position="1"/>
        <end position="12"/>
    </location>
</feature>
<evidence type="ECO:0000313" key="3">
    <source>
        <dbReference type="Proteomes" id="UP000054217"/>
    </source>
</evidence>
<gene>
    <name evidence="2" type="ORF">M404DRAFT_732386</name>
</gene>
<protein>
    <submittedName>
        <fullName evidence="2">Uncharacterized protein</fullName>
    </submittedName>
</protein>
<proteinExistence type="predicted"/>
<reference evidence="2 3" key="1">
    <citation type="submission" date="2014-04" db="EMBL/GenBank/DDBJ databases">
        <authorList>
            <consortium name="DOE Joint Genome Institute"/>
            <person name="Kuo A."/>
            <person name="Kohler A."/>
            <person name="Costa M.D."/>
            <person name="Nagy L.G."/>
            <person name="Floudas D."/>
            <person name="Copeland A."/>
            <person name="Barry K.W."/>
            <person name="Cichocki N."/>
            <person name="Veneault-Fourrey C."/>
            <person name="LaButti K."/>
            <person name="Lindquist E.A."/>
            <person name="Lipzen A."/>
            <person name="Lundell T."/>
            <person name="Morin E."/>
            <person name="Murat C."/>
            <person name="Sun H."/>
            <person name="Tunlid A."/>
            <person name="Henrissat B."/>
            <person name="Grigoriev I.V."/>
            <person name="Hibbett D.S."/>
            <person name="Martin F."/>
            <person name="Nordberg H.P."/>
            <person name="Cantor M.N."/>
            <person name="Hua S.X."/>
        </authorList>
    </citation>
    <scope>NUCLEOTIDE SEQUENCE [LARGE SCALE GENOMIC DNA]</scope>
    <source>
        <strain evidence="2 3">Marx 270</strain>
    </source>
</reference>
<sequence length="131" mass="13955">MTLATSTISSTDCVDVPSSLKTPSNSSISSLPNTSLWPSVLTGVDELATRINRARTSHRHHNAAAATMSSGPSISGSCCSLSRCRFLCFFLLLSSSCWGATPCHSPRLCRMHSQAISHPSFPTLSHMTPGF</sequence>
<reference evidence="3" key="2">
    <citation type="submission" date="2015-01" db="EMBL/GenBank/DDBJ databases">
        <title>Evolutionary Origins and Diversification of the Mycorrhizal Mutualists.</title>
        <authorList>
            <consortium name="DOE Joint Genome Institute"/>
            <consortium name="Mycorrhizal Genomics Consortium"/>
            <person name="Kohler A."/>
            <person name="Kuo A."/>
            <person name="Nagy L.G."/>
            <person name="Floudas D."/>
            <person name="Copeland A."/>
            <person name="Barry K.W."/>
            <person name="Cichocki N."/>
            <person name="Veneault-Fourrey C."/>
            <person name="LaButti K."/>
            <person name="Lindquist E.A."/>
            <person name="Lipzen A."/>
            <person name="Lundell T."/>
            <person name="Morin E."/>
            <person name="Murat C."/>
            <person name="Riley R."/>
            <person name="Ohm R."/>
            <person name="Sun H."/>
            <person name="Tunlid A."/>
            <person name="Henrissat B."/>
            <person name="Grigoriev I.V."/>
            <person name="Hibbett D.S."/>
            <person name="Martin F."/>
        </authorList>
    </citation>
    <scope>NUCLEOTIDE SEQUENCE [LARGE SCALE GENOMIC DNA]</scope>
    <source>
        <strain evidence="3">Marx 270</strain>
    </source>
</reference>
<feature type="compositionally biased region" description="Low complexity" evidence="1">
    <location>
        <begin position="17"/>
        <end position="31"/>
    </location>
</feature>
<dbReference type="EMBL" id="KN831988">
    <property type="protein sequence ID" value="KIO01389.1"/>
    <property type="molecule type" value="Genomic_DNA"/>
</dbReference>
<dbReference type="Proteomes" id="UP000054217">
    <property type="component" value="Unassembled WGS sequence"/>
</dbReference>
<dbReference type="HOGENOM" id="CLU_1928456_0_0_1"/>
<dbReference type="AlphaFoldDB" id="A0A0C3P273"/>
<organism evidence="2 3">
    <name type="scientific">Pisolithus tinctorius Marx 270</name>
    <dbReference type="NCBI Taxonomy" id="870435"/>
    <lineage>
        <taxon>Eukaryota</taxon>
        <taxon>Fungi</taxon>
        <taxon>Dikarya</taxon>
        <taxon>Basidiomycota</taxon>
        <taxon>Agaricomycotina</taxon>
        <taxon>Agaricomycetes</taxon>
        <taxon>Agaricomycetidae</taxon>
        <taxon>Boletales</taxon>
        <taxon>Sclerodermatineae</taxon>
        <taxon>Pisolithaceae</taxon>
        <taxon>Pisolithus</taxon>
    </lineage>
</organism>
<feature type="region of interest" description="Disordered" evidence="1">
    <location>
        <begin position="1"/>
        <end position="31"/>
    </location>
</feature>
<dbReference type="InParanoid" id="A0A0C3P273"/>